<dbReference type="SMART" id="SM00357">
    <property type="entry name" value="CSP"/>
    <property type="match status" value="1"/>
</dbReference>
<accession>A0ABM1N8F8</accession>
<evidence type="ECO:0000256" key="1">
    <source>
        <dbReference type="ARBA" id="ARBA00004496"/>
    </source>
</evidence>
<name>A0ABM1N8F8_NICVS</name>
<proteinExistence type="inferred from homology"/>
<dbReference type="Gene3D" id="4.10.60.10">
    <property type="entry name" value="Zinc finger, CCHC-type"/>
    <property type="match status" value="1"/>
</dbReference>
<evidence type="ECO:0000256" key="3">
    <source>
        <dbReference type="ARBA" id="ARBA00022490"/>
    </source>
</evidence>
<dbReference type="CDD" id="cd04458">
    <property type="entry name" value="CSP_CDS"/>
    <property type="match status" value="1"/>
</dbReference>
<comment type="similarity">
    <text evidence="2">Belongs to the lin-28 family.</text>
</comment>
<keyword evidence="6" id="KW-1185">Reference proteome</keyword>
<dbReference type="GeneID" id="108567262"/>
<dbReference type="SMART" id="SM00343">
    <property type="entry name" value="ZnF_C2HC"/>
    <property type="match status" value="2"/>
</dbReference>
<dbReference type="InterPro" id="IPR036875">
    <property type="entry name" value="Znf_CCHC_sf"/>
</dbReference>
<organism evidence="6 7">
    <name type="scientific">Nicrophorus vespilloides</name>
    <name type="common">Boreal carrion beetle</name>
    <dbReference type="NCBI Taxonomy" id="110193"/>
    <lineage>
        <taxon>Eukaryota</taxon>
        <taxon>Metazoa</taxon>
        <taxon>Ecdysozoa</taxon>
        <taxon>Arthropoda</taxon>
        <taxon>Hexapoda</taxon>
        <taxon>Insecta</taxon>
        <taxon>Pterygota</taxon>
        <taxon>Neoptera</taxon>
        <taxon>Endopterygota</taxon>
        <taxon>Coleoptera</taxon>
        <taxon>Polyphaga</taxon>
        <taxon>Staphyliniformia</taxon>
        <taxon>Silphidae</taxon>
        <taxon>Nicrophorinae</taxon>
        <taxon>Nicrophorus</taxon>
    </lineage>
</organism>
<dbReference type="Pfam" id="PF00313">
    <property type="entry name" value="CSD"/>
    <property type="match status" value="1"/>
</dbReference>
<feature type="region of interest" description="Disordered" evidence="4">
    <location>
        <begin position="1"/>
        <end position="32"/>
    </location>
</feature>
<feature type="compositionally biased region" description="Acidic residues" evidence="4">
    <location>
        <begin position="1"/>
        <end position="10"/>
    </location>
</feature>
<dbReference type="SUPFAM" id="SSF57756">
    <property type="entry name" value="Retrovirus zinc finger-like domains"/>
    <property type="match status" value="1"/>
</dbReference>
<evidence type="ECO:0000313" key="7">
    <source>
        <dbReference type="RefSeq" id="XP_017783108.1"/>
    </source>
</evidence>
<evidence type="ECO:0000256" key="4">
    <source>
        <dbReference type="SAM" id="MobiDB-lite"/>
    </source>
</evidence>
<dbReference type="RefSeq" id="XP_017783108.1">
    <property type="nucleotide sequence ID" value="XM_017927619.1"/>
</dbReference>
<dbReference type="InterPro" id="IPR011129">
    <property type="entry name" value="CSD"/>
</dbReference>
<evidence type="ECO:0000259" key="5">
    <source>
        <dbReference type="PROSITE" id="PS51857"/>
    </source>
</evidence>
<comment type="subcellular location">
    <subcellularLocation>
        <location evidence="1">Cytoplasm</location>
    </subcellularLocation>
</comment>
<feature type="domain" description="CSD" evidence="5">
    <location>
        <begin position="39"/>
        <end position="104"/>
    </location>
</feature>
<evidence type="ECO:0000313" key="6">
    <source>
        <dbReference type="Proteomes" id="UP000695000"/>
    </source>
</evidence>
<evidence type="ECO:0000256" key="2">
    <source>
        <dbReference type="ARBA" id="ARBA00008840"/>
    </source>
</evidence>
<dbReference type="InterPro" id="IPR012340">
    <property type="entry name" value="NA-bd_OB-fold"/>
</dbReference>
<dbReference type="PANTHER" id="PTHR46109">
    <property type="entry name" value="PROTEIN LIN-28"/>
    <property type="match status" value="1"/>
</dbReference>
<dbReference type="PRINTS" id="PR00050">
    <property type="entry name" value="COLDSHOCK"/>
</dbReference>
<dbReference type="Gene3D" id="2.40.50.140">
    <property type="entry name" value="Nucleic acid-binding proteins"/>
    <property type="match status" value="1"/>
</dbReference>
<dbReference type="InterPro" id="IPR002059">
    <property type="entry name" value="CSP_DNA-bd"/>
</dbReference>
<reference evidence="7" key="1">
    <citation type="submission" date="2025-08" db="UniProtKB">
        <authorList>
            <consortium name="RefSeq"/>
        </authorList>
    </citation>
    <scope>IDENTIFICATION</scope>
    <source>
        <tissue evidence="7">Whole Larva</tissue>
    </source>
</reference>
<gene>
    <name evidence="7" type="primary">LOC108567262</name>
</gene>
<dbReference type="SUPFAM" id="SSF50249">
    <property type="entry name" value="Nucleic acid-binding proteins"/>
    <property type="match status" value="1"/>
</dbReference>
<protein>
    <submittedName>
        <fullName evidence="7">Protein lin-28 homolog</fullName>
    </submittedName>
</protein>
<dbReference type="InterPro" id="IPR051373">
    <property type="entry name" value="Lin-28_RNA-binding"/>
</dbReference>
<dbReference type="PANTHER" id="PTHR46109:SF1">
    <property type="entry name" value="PROTEIN LIN-28 HOMOLOG"/>
    <property type="match status" value="1"/>
</dbReference>
<sequence>MTVVTAEEENAVGIDMPRADNGSEGGSASQGGSEASFGVRLGKCKWFNVAKGWGFITPNDGGQDVFVHQSVIQMTGFRSLGDEEEVEFECQVSDKGLEATKVAGPQSSDCRGSHRRPTTKKRFRKIRCYNCGEFANHIAAKCGLGPQPKRCHNCKSEDHLIADCPNRTEQQIKDENNSNGNGNGVVSEDHQVETQLEGMAQLRIE</sequence>
<dbReference type="PROSITE" id="PS51857">
    <property type="entry name" value="CSD_2"/>
    <property type="match status" value="1"/>
</dbReference>
<dbReference type="Proteomes" id="UP000695000">
    <property type="component" value="Unplaced"/>
</dbReference>
<keyword evidence="3" id="KW-0963">Cytoplasm</keyword>
<dbReference type="InterPro" id="IPR001878">
    <property type="entry name" value="Znf_CCHC"/>
</dbReference>